<dbReference type="InterPro" id="IPR027417">
    <property type="entry name" value="P-loop_NTPase"/>
</dbReference>
<dbReference type="Pfam" id="PF00005">
    <property type="entry name" value="ABC_tran"/>
    <property type="match status" value="1"/>
</dbReference>
<name>A0A1R1F3X7_9BACL</name>
<evidence type="ECO:0000256" key="3">
    <source>
        <dbReference type="ARBA" id="ARBA00022741"/>
    </source>
</evidence>
<dbReference type="GO" id="GO:0005524">
    <property type="term" value="F:ATP binding"/>
    <property type="evidence" value="ECO:0007669"/>
    <property type="project" value="UniProtKB-KW"/>
</dbReference>
<dbReference type="RefSeq" id="WP_076168768.1">
    <property type="nucleotide sequence ID" value="NZ_MRTP01000001.1"/>
</dbReference>
<keyword evidence="3" id="KW-0547">Nucleotide-binding</keyword>
<dbReference type="Proteomes" id="UP000187172">
    <property type="component" value="Unassembled WGS sequence"/>
</dbReference>
<keyword evidence="2" id="KW-0813">Transport</keyword>
<comment type="similarity">
    <text evidence="1">Belongs to the ABC transporter superfamily.</text>
</comment>
<gene>
    <name evidence="6" type="ORF">BK138_09600</name>
</gene>
<dbReference type="STRING" id="297318.BK138_09600"/>
<feature type="domain" description="ABC transporter" evidence="5">
    <location>
        <begin position="5"/>
        <end position="232"/>
    </location>
</feature>
<evidence type="ECO:0000313" key="7">
    <source>
        <dbReference type="Proteomes" id="UP000187172"/>
    </source>
</evidence>
<protein>
    <submittedName>
        <fullName evidence="6">ABC transporter</fullName>
    </submittedName>
</protein>
<proteinExistence type="inferred from homology"/>
<reference evidence="6 7" key="1">
    <citation type="submission" date="2016-11" db="EMBL/GenBank/DDBJ databases">
        <title>Paenibacillus species isolates.</title>
        <authorList>
            <person name="Beno S.M."/>
        </authorList>
    </citation>
    <scope>NUCLEOTIDE SEQUENCE [LARGE SCALE GENOMIC DNA]</scope>
    <source>
        <strain evidence="6 7">FSL R5-0378</strain>
    </source>
</reference>
<keyword evidence="7" id="KW-1185">Reference proteome</keyword>
<dbReference type="PROSITE" id="PS50893">
    <property type="entry name" value="ABC_TRANSPORTER_2"/>
    <property type="match status" value="1"/>
</dbReference>
<dbReference type="GO" id="GO:0016887">
    <property type="term" value="F:ATP hydrolysis activity"/>
    <property type="evidence" value="ECO:0007669"/>
    <property type="project" value="InterPro"/>
</dbReference>
<accession>A0A1R1F3X7</accession>
<keyword evidence="4" id="KW-0067">ATP-binding</keyword>
<evidence type="ECO:0000256" key="4">
    <source>
        <dbReference type="ARBA" id="ARBA00022840"/>
    </source>
</evidence>
<evidence type="ECO:0000256" key="2">
    <source>
        <dbReference type="ARBA" id="ARBA00022448"/>
    </source>
</evidence>
<comment type="caution">
    <text evidence="6">The sequence shown here is derived from an EMBL/GenBank/DDBJ whole genome shotgun (WGS) entry which is preliminary data.</text>
</comment>
<dbReference type="SUPFAM" id="SSF52540">
    <property type="entry name" value="P-loop containing nucleoside triphosphate hydrolases"/>
    <property type="match status" value="1"/>
</dbReference>
<dbReference type="InterPro" id="IPR003439">
    <property type="entry name" value="ABC_transporter-like_ATP-bd"/>
</dbReference>
<dbReference type="SMART" id="SM00382">
    <property type="entry name" value="AAA"/>
    <property type="match status" value="1"/>
</dbReference>
<dbReference type="PANTHER" id="PTHR43335:SF4">
    <property type="entry name" value="ABC TRANSPORTER, ATP-BINDING PROTEIN"/>
    <property type="match status" value="1"/>
</dbReference>
<sequence>MNSVLEVEGITKLFRNHRGVKDVSFTASEGEVFGFIGPNGAGKTTVLKIITGLIRPDRGNVRIMGHDIAERFEQAVSHTGCIIETPEAYEYMSARDNLKLSARFYKDLPASRIDEVLEKVGLKPYGHERVRGFSLGMKQRLGLASALLSAPRLVLLDEPTNGLDIEGMADFRSTVRQLADQGITFLISSHLIHDLSLIADRVGVMREGHLISLGREDEWNGAGLSLEQYVTFKLLESKEGERDAQLIRQSAE</sequence>
<dbReference type="InterPro" id="IPR003593">
    <property type="entry name" value="AAA+_ATPase"/>
</dbReference>
<dbReference type="AlphaFoldDB" id="A0A1R1F3X7"/>
<organism evidence="6 7">
    <name type="scientific">Paenibacillus rhizosphaerae</name>
    <dbReference type="NCBI Taxonomy" id="297318"/>
    <lineage>
        <taxon>Bacteria</taxon>
        <taxon>Bacillati</taxon>
        <taxon>Bacillota</taxon>
        <taxon>Bacilli</taxon>
        <taxon>Bacillales</taxon>
        <taxon>Paenibacillaceae</taxon>
        <taxon>Paenibacillus</taxon>
    </lineage>
</organism>
<evidence type="ECO:0000256" key="1">
    <source>
        <dbReference type="ARBA" id="ARBA00005417"/>
    </source>
</evidence>
<dbReference type="PROSITE" id="PS00211">
    <property type="entry name" value="ABC_TRANSPORTER_1"/>
    <property type="match status" value="1"/>
</dbReference>
<dbReference type="InterPro" id="IPR017871">
    <property type="entry name" value="ABC_transporter-like_CS"/>
</dbReference>
<dbReference type="PANTHER" id="PTHR43335">
    <property type="entry name" value="ABC TRANSPORTER, ATP-BINDING PROTEIN"/>
    <property type="match status" value="1"/>
</dbReference>
<evidence type="ECO:0000259" key="5">
    <source>
        <dbReference type="PROSITE" id="PS50893"/>
    </source>
</evidence>
<dbReference type="Gene3D" id="3.40.50.300">
    <property type="entry name" value="P-loop containing nucleotide triphosphate hydrolases"/>
    <property type="match status" value="1"/>
</dbReference>
<evidence type="ECO:0000313" key="6">
    <source>
        <dbReference type="EMBL" id="OMF58735.1"/>
    </source>
</evidence>
<dbReference type="EMBL" id="MRTP01000001">
    <property type="protein sequence ID" value="OMF58735.1"/>
    <property type="molecule type" value="Genomic_DNA"/>
</dbReference>